<dbReference type="Proteomes" id="UP000546324">
    <property type="component" value="Unassembled WGS sequence"/>
</dbReference>
<keyword evidence="2" id="KW-0472">Membrane</keyword>
<protein>
    <recommendedName>
        <fullName evidence="4">DUF4349 domain-containing protein</fullName>
    </recommendedName>
</protein>
<dbReference type="InterPro" id="IPR025645">
    <property type="entry name" value="DUF4349"/>
</dbReference>
<evidence type="ECO:0000313" key="6">
    <source>
        <dbReference type="Proteomes" id="UP000546324"/>
    </source>
</evidence>
<gene>
    <name evidence="5" type="ORF">BKA00_003153</name>
</gene>
<comment type="caution">
    <text evidence="5">The sequence shown here is derived from an EMBL/GenBank/DDBJ whole genome shotgun (WGS) entry which is preliminary data.</text>
</comment>
<evidence type="ECO:0000256" key="1">
    <source>
        <dbReference type="SAM" id="MobiDB-lite"/>
    </source>
</evidence>
<keyword evidence="2" id="KW-1133">Transmembrane helix</keyword>
<keyword evidence="6" id="KW-1185">Reference proteome</keyword>
<accession>A0A7X0FZ78</accession>
<reference evidence="5 6" key="1">
    <citation type="submission" date="2020-08" db="EMBL/GenBank/DDBJ databases">
        <title>Sequencing the genomes of 1000 actinobacteria strains.</title>
        <authorList>
            <person name="Klenk H.-P."/>
        </authorList>
    </citation>
    <scope>NUCLEOTIDE SEQUENCE [LARGE SCALE GENOMIC DNA]</scope>
    <source>
        <strain evidence="5 6">DSM 43675</strain>
    </source>
</reference>
<feature type="region of interest" description="Disordered" evidence="1">
    <location>
        <begin position="24"/>
        <end position="72"/>
    </location>
</feature>
<feature type="signal peptide" evidence="3">
    <location>
        <begin position="1"/>
        <end position="21"/>
    </location>
</feature>
<evidence type="ECO:0000259" key="4">
    <source>
        <dbReference type="Pfam" id="PF14257"/>
    </source>
</evidence>
<feature type="transmembrane region" description="Helical" evidence="2">
    <location>
        <begin position="262"/>
        <end position="283"/>
    </location>
</feature>
<feature type="chain" id="PRO_5030641228" description="DUF4349 domain-containing protein" evidence="3">
    <location>
        <begin position="22"/>
        <end position="336"/>
    </location>
</feature>
<feature type="region of interest" description="Disordered" evidence="1">
    <location>
        <begin position="290"/>
        <end position="336"/>
    </location>
</feature>
<keyword evidence="3" id="KW-0732">Signal</keyword>
<dbReference type="EMBL" id="JACHMQ010000001">
    <property type="protein sequence ID" value="MBB6396239.1"/>
    <property type="molecule type" value="Genomic_DNA"/>
</dbReference>
<proteinExistence type="predicted"/>
<dbReference type="RefSeq" id="WP_185025798.1">
    <property type="nucleotide sequence ID" value="NZ_JACHMQ010000001.1"/>
</dbReference>
<feature type="domain" description="DUF4349" evidence="4">
    <location>
        <begin position="74"/>
        <end position="278"/>
    </location>
</feature>
<sequence length="336" mass="34407">MRIVRSITCALVVLPLAAGMAACGGGGDHSSGASDSAPRGMATAPALPGGARRAEGVPQGGKTASAAAPLPTGRQVVQTADLRVRAGDVDAAAAKAKQLAAAAGGYVERESTSSDPARSEIALKIPGDRYAEILGRLGAELGTKLSLSQRAEDVSGEVADVDARVRSAKASLESFRKLLDRAGSVGEIMSIEREISQREADLEALQARQKSLAHRTRFATVTVILVSRTAPPERDEPRGGFVGGLENGWHAFTAFVGGVAAVLGWLLPFLVAAAVIGLPALALRRRLRARSEGSADPATAPDPEVEPGSEPENAKVAAGAGEEASRAPRQGPPPTA</sequence>
<organism evidence="5 6">
    <name type="scientific">Actinomadura coerulea</name>
    <dbReference type="NCBI Taxonomy" id="46159"/>
    <lineage>
        <taxon>Bacteria</taxon>
        <taxon>Bacillati</taxon>
        <taxon>Actinomycetota</taxon>
        <taxon>Actinomycetes</taxon>
        <taxon>Streptosporangiales</taxon>
        <taxon>Thermomonosporaceae</taxon>
        <taxon>Actinomadura</taxon>
    </lineage>
</organism>
<keyword evidence="2" id="KW-0812">Transmembrane</keyword>
<dbReference type="AlphaFoldDB" id="A0A7X0FZ78"/>
<evidence type="ECO:0000313" key="5">
    <source>
        <dbReference type="EMBL" id="MBB6396239.1"/>
    </source>
</evidence>
<dbReference type="Pfam" id="PF14257">
    <property type="entry name" value="DUF4349"/>
    <property type="match status" value="1"/>
</dbReference>
<evidence type="ECO:0000256" key="3">
    <source>
        <dbReference type="SAM" id="SignalP"/>
    </source>
</evidence>
<dbReference type="PROSITE" id="PS51257">
    <property type="entry name" value="PROKAR_LIPOPROTEIN"/>
    <property type="match status" value="1"/>
</dbReference>
<evidence type="ECO:0000256" key="2">
    <source>
        <dbReference type="SAM" id="Phobius"/>
    </source>
</evidence>
<name>A0A7X0FZ78_9ACTN</name>